<dbReference type="InterPro" id="IPR027417">
    <property type="entry name" value="P-loop_NTPase"/>
</dbReference>
<dbReference type="RefSeq" id="WP_379103211.1">
    <property type="nucleotide sequence ID" value="NZ_JBHUGZ010000017.1"/>
</dbReference>
<sequence>MAQSHSPRKSSASGEVAAIGGYWKQYEYSACRLYRLMQDGDLEAVTIAEPSAGIFDDLLVHARQQVHATQIKTELNPGYVVLATALTADQLIRKMADAWASLELKFGEGKIRLTYVFAGLFSTNDASLANRGAAGVQHSAEFARFVSRHDLSQDLIGNSIWKAKLLELQSLSGLDEPRFLRFLMSLQLCDSTERDRNRIENFSTEDRRRIEAIRNLLPTLVATAGSKRVWSENELIEKLGWRSRLSQFNIHEFPVPSDFQENASTEARLLEAVNNASRGYIALCGPPGTGKSTLLQRGIYSTADYGISRYLAFHPEQRHGLGRAEAGEFLNDLIAELKNQGFFGSRFAQDDLASLRSELRRQLDQASRHFRETGRKIVIVVDGLDHVPREESPDSSFLKELPAANAVPDGVLFLLGTQRLELADLHPTIVQQANEPDRHVAIDPLSKSAIFEMATAAGLPGFVERADLFDACRGHPLTARYFIEALKGSTSGEEAAGILSHANGLGRSLEQIYERVWAKLETADSTKSALGVLARADGDLSPEQLACASSDTAVEDLLQKAGFLLAQRDNGRVAIFHNSFRLFVAASTGKRFGKADPDIEKNFNSLLAEIASAAPVEDFQHWMELRYRARAGDNAAVLQIGTPDYFRRSLAAFRPSSEINNDLRLTYAAVRPTRDRVMLLNKLLISKEIEYRLEATRDLDLVDLFLDLGDLDLAIKHALENGSAGKGWLRLVDELWAAGEKGSARQVFEANEPLELLLGGQGFNHQVDMQEALGWIERAQRFRPIDKLVALVDSMSIKLPHFTDDDGAADRRGLKFRLALGAVRDHPDTDLETLRDKLALTACDMACLIIQAAMAAADDGDDVLALDRLERAVAMPELNTLHSSWRLAAGFIAEKAGAANLAARFAATLTIPRLDDDSVKDRCREIYDIVHLGELTGTKVPEAPLAPGSERSALLANAYKRIRELGELRAKAKPQNAGQIAAKLKRIILFFASARPDSSDFQGYRFFSALGWLPRPLLRIARVLGPEALKETIAFIDEKVEEGGNLTESTAFRLKFASLAFEADGDVENARKRIESTQPSILEGRTPQEVVESQADFARAFANVGLFPEAHAVLREMHRDTFGYWLRAKKEPQYTFWAAAFVDACKASPARAEAHALEFARFILGMDETEGDETAMRLIPDLLLGVGAAPRAAAGIISRLVESDLVSWARLVDSVLASIAIHDACLAASVLDAFGRLVVPFYHDKLNRCIPACLNALSAADRAKPVEKLIAAAMRWCPASQRVALLDLIVSVAPETNLTAAESLKRANEAVQHLSRVEHGAPRSPGDGVSAGISLDIEVSSFAELLAHGDGLSERGEGLDYSYGRAAERLANNASKSEIEGFLAVRPHLDRDAKLMVACSRRLMDLGDRAGALRLFVKAEKAAITGYWSSFMGGEKLELQRLRIELEGDAGREKGYDVLLGELTTGQTSGPALFLNLDTVLEQVTVEMPHEALWIETEQHLRQYREYRLAGPVEPIAGIASCSDLLAFIVVKAFGFSCPTILHHGRAAASLIACRGGGERFFATFLGLLKQQSDGHREAAALIFRLRDVSHLRDVLVAEAKCAASNDDFVVSSQAKRVLVHLGEPLEEHATVPLPAFYRLVTTDSDQAMDFDPPPGLGPGQRPVWSDDPWTWTAFLRFPFRILADHCDVSLDLLRRRCADFMRKEGGRAAFGPEAEDTILASLRRMTLQFTFRRPLPMAAVRGFGKMLNELALANAVDPRIFPTVWAEIGGPSLSGFAIEPEPRPDWVPQPDLPHREHGGVRHEEWLEAAEGSLCSAVIPGQFVLAEKSFSRVTVWRERAECSRLVFPVQVDLTDGIEGLPCLVELDDLRPLYREKESKLICRIPSNIFGDLGESIITICPFTARSLGWSRSRATPLELLDSDGSIVARTVLWIDGTDTTDRRDTELCGNGQAVILTASGRRQLEQQYGPLFLSINATHRIERDGKGEVHRTVVSPEQ</sequence>
<keyword evidence="2" id="KW-0547">Nucleotide-binding</keyword>
<comment type="caution">
    <text evidence="2">The sequence shown here is derived from an EMBL/GenBank/DDBJ whole genome shotgun (WGS) entry which is preliminary data.</text>
</comment>
<protein>
    <submittedName>
        <fullName evidence="2">ATP-binding protein</fullName>
    </submittedName>
</protein>
<dbReference type="EMBL" id="JBHUGZ010000017">
    <property type="protein sequence ID" value="MFD1986234.1"/>
    <property type="molecule type" value="Genomic_DNA"/>
</dbReference>
<dbReference type="Gene3D" id="3.40.50.300">
    <property type="entry name" value="P-loop containing nucleotide triphosphate hydrolases"/>
    <property type="match status" value="1"/>
</dbReference>
<reference evidence="3" key="1">
    <citation type="journal article" date="2019" name="Int. J. Syst. Evol. Microbiol.">
        <title>The Global Catalogue of Microorganisms (GCM) 10K type strain sequencing project: providing services to taxonomists for standard genome sequencing and annotation.</title>
        <authorList>
            <consortium name="The Broad Institute Genomics Platform"/>
            <consortium name="The Broad Institute Genome Sequencing Center for Infectious Disease"/>
            <person name="Wu L."/>
            <person name="Ma J."/>
        </authorList>
    </citation>
    <scope>NUCLEOTIDE SEQUENCE [LARGE SCALE GENOMIC DNA]</scope>
    <source>
        <strain evidence="3">CGMCC 1.16225</strain>
    </source>
</reference>
<dbReference type="Proteomes" id="UP001597405">
    <property type="component" value="Unassembled WGS sequence"/>
</dbReference>
<accession>A0ABW4UKP6</accession>
<proteinExistence type="predicted"/>
<dbReference type="GO" id="GO:0005524">
    <property type="term" value="F:ATP binding"/>
    <property type="evidence" value="ECO:0007669"/>
    <property type="project" value="UniProtKB-KW"/>
</dbReference>
<name>A0ABW4UKP6_9HYPH</name>
<evidence type="ECO:0000313" key="3">
    <source>
        <dbReference type="Proteomes" id="UP001597405"/>
    </source>
</evidence>
<keyword evidence="2" id="KW-0067">ATP-binding</keyword>
<keyword evidence="3" id="KW-1185">Reference proteome</keyword>
<dbReference type="SUPFAM" id="SSF52540">
    <property type="entry name" value="P-loop containing nucleoside triphosphate hydrolases"/>
    <property type="match status" value="1"/>
</dbReference>
<evidence type="ECO:0000259" key="1">
    <source>
        <dbReference type="Pfam" id="PF13401"/>
    </source>
</evidence>
<dbReference type="Pfam" id="PF13401">
    <property type="entry name" value="AAA_22"/>
    <property type="match status" value="1"/>
</dbReference>
<feature type="domain" description="ORC1/DEAH AAA+ ATPase" evidence="1">
    <location>
        <begin position="277"/>
        <end position="420"/>
    </location>
</feature>
<evidence type="ECO:0000313" key="2">
    <source>
        <dbReference type="EMBL" id="MFD1986234.1"/>
    </source>
</evidence>
<gene>
    <name evidence="2" type="ORF">ACFSOZ_27695</name>
</gene>
<dbReference type="InterPro" id="IPR049945">
    <property type="entry name" value="AAA_22"/>
</dbReference>
<organism evidence="2 3">
    <name type="scientific">Mesorhizobium newzealandense</name>
    <dbReference type="NCBI Taxonomy" id="1300302"/>
    <lineage>
        <taxon>Bacteria</taxon>
        <taxon>Pseudomonadati</taxon>
        <taxon>Pseudomonadota</taxon>
        <taxon>Alphaproteobacteria</taxon>
        <taxon>Hyphomicrobiales</taxon>
        <taxon>Phyllobacteriaceae</taxon>
        <taxon>Mesorhizobium</taxon>
    </lineage>
</organism>